<dbReference type="RefSeq" id="WP_175268969.1">
    <property type="nucleotide sequence ID" value="NZ_JABFCR010000006.1"/>
</dbReference>
<organism evidence="2 3">
    <name type="scientific">Mucilaginibacter humi</name>
    <dbReference type="NCBI Taxonomy" id="2732510"/>
    <lineage>
        <taxon>Bacteria</taxon>
        <taxon>Pseudomonadati</taxon>
        <taxon>Bacteroidota</taxon>
        <taxon>Sphingobacteriia</taxon>
        <taxon>Sphingobacteriales</taxon>
        <taxon>Sphingobacteriaceae</taxon>
        <taxon>Mucilaginibacter</taxon>
    </lineage>
</organism>
<accession>A0ABX1W091</accession>
<gene>
    <name evidence="2" type="ORF">HK413_02170</name>
</gene>
<dbReference type="InterPro" id="IPR032508">
    <property type="entry name" value="FecR_C"/>
</dbReference>
<sequence>MRKIARWYDVQVSYKDEALKNETFAAVSTGFTNVSGLLKMLEQTGVAKFTIEDNKIIITRKNKRTDHPKNQLLPNQSKL</sequence>
<evidence type="ECO:0000313" key="3">
    <source>
        <dbReference type="Proteomes" id="UP000566071"/>
    </source>
</evidence>
<evidence type="ECO:0000313" key="2">
    <source>
        <dbReference type="EMBL" id="NNU33269.1"/>
    </source>
</evidence>
<proteinExistence type="predicted"/>
<dbReference type="Gene3D" id="3.55.50.30">
    <property type="match status" value="1"/>
</dbReference>
<reference evidence="2 3" key="1">
    <citation type="submission" date="2020-05" db="EMBL/GenBank/DDBJ databases">
        <authorList>
            <person name="Khan S.A."/>
            <person name="Jeon C.O."/>
            <person name="Chun B.H."/>
        </authorList>
    </citation>
    <scope>NUCLEOTIDE SEQUENCE [LARGE SCALE GENOMIC DNA]</scope>
    <source>
        <strain evidence="2 3">S1162</strain>
    </source>
</reference>
<protein>
    <submittedName>
        <fullName evidence="2">DUF4974 domain-containing protein</fullName>
    </submittedName>
</protein>
<dbReference type="Proteomes" id="UP000566071">
    <property type="component" value="Unassembled WGS sequence"/>
</dbReference>
<name>A0ABX1W091_9SPHI</name>
<dbReference type="EMBL" id="JABFCR010000006">
    <property type="protein sequence ID" value="NNU33269.1"/>
    <property type="molecule type" value="Genomic_DNA"/>
</dbReference>
<evidence type="ECO:0000259" key="1">
    <source>
        <dbReference type="Pfam" id="PF16344"/>
    </source>
</evidence>
<comment type="caution">
    <text evidence="2">The sequence shown here is derived from an EMBL/GenBank/DDBJ whole genome shotgun (WGS) entry which is preliminary data.</text>
</comment>
<feature type="domain" description="Protein FecR C-terminal" evidence="1">
    <location>
        <begin position="1"/>
        <end position="58"/>
    </location>
</feature>
<dbReference type="Pfam" id="PF16344">
    <property type="entry name" value="FecR_C"/>
    <property type="match status" value="1"/>
</dbReference>
<keyword evidence="3" id="KW-1185">Reference proteome</keyword>